<name>A0A0F9CZS9_9ZZZZ</name>
<reference evidence="1" key="1">
    <citation type="journal article" date="2015" name="Nature">
        <title>Complex archaea that bridge the gap between prokaryotes and eukaryotes.</title>
        <authorList>
            <person name="Spang A."/>
            <person name="Saw J.H."/>
            <person name="Jorgensen S.L."/>
            <person name="Zaremba-Niedzwiedzka K."/>
            <person name="Martijn J."/>
            <person name="Lind A.E."/>
            <person name="van Eijk R."/>
            <person name="Schleper C."/>
            <person name="Guy L."/>
            <person name="Ettema T.J."/>
        </authorList>
    </citation>
    <scope>NUCLEOTIDE SEQUENCE</scope>
</reference>
<protein>
    <submittedName>
        <fullName evidence="1">Uncharacterized protein</fullName>
    </submittedName>
</protein>
<gene>
    <name evidence="1" type="ORF">LCGC14_2548830</name>
</gene>
<evidence type="ECO:0000313" key="1">
    <source>
        <dbReference type="EMBL" id="KKL11136.1"/>
    </source>
</evidence>
<proteinExistence type="predicted"/>
<dbReference type="AlphaFoldDB" id="A0A0F9CZS9"/>
<feature type="non-terminal residue" evidence="1">
    <location>
        <position position="1"/>
    </location>
</feature>
<accession>A0A0F9CZS9</accession>
<comment type="caution">
    <text evidence="1">The sequence shown here is derived from an EMBL/GenBank/DDBJ whole genome shotgun (WGS) entry which is preliminary data.</text>
</comment>
<sequence>FTVTDGTTTYINNNLVQNAGIATGLKTHVQKLGSTAAVASDGAGAILADTAFIAPAALKIVSAWRLGHTASDVTKGTLTTSASYRRMTLITNTAAAGSGTNIVASLNATASAASRVSRAFATVASTVPAGGIVLCSHLTIGAVTADGTDMAAGDMFIAYELT</sequence>
<dbReference type="EMBL" id="LAZR01041775">
    <property type="protein sequence ID" value="KKL11136.1"/>
    <property type="molecule type" value="Genomic_DNA"/>
</dbReference>
<organism evidence="1">
    <name type="scientific">marine sediment metagenome</name>
    <dbReference type="NCBI Taxonomy" id="412755"/>
    <lineage>
        <taxon>unclassified sequences</taxon>
        <taxon>metagenomes</taxon>
        <taxon>ecological metagenomes</taxon>
    </lineage>
</organism>